<proteinExistence type="predicted"/>
<accession>A0A4Z0W462</accession>
<comment type="caution">
    <text evidence="1">The sequence shown here is derived from an EMBL/GenBank/DDBJ whole genome shotgun (WGS) entry which is preliminary data.</text>
</comment>
<organism evidence="1 2">
    <name type="scientific">Geotoga petraea</name>
    <dbReference type="NCBI Taxonomy" id="28234"/>
    <lineage>
        <taxon>Bacteria</taxon>
        <taxon>Thermotogati</taxon>
        <taxon>Thermotogota</taxon>
        <taxon>Thermotogae</taxon>
        <taxon>Petrotogales</taxon>
        <taxon>Petrotogaceae</taxon>
        <taxon>Geotoga</taxon>
    </lineage>
</organism>
<reference evidence="1 2" key="1">
    <citation type="submission" date="2019-04" db="EMBL/GenBank/DDBJ databases">
        <title>Draft genome sequence data and analysis of a Fermenting Bacterium, Geotoga petraea strain HO-Geo1, isolated from heavy-oil petroleum reservoir in Russia.</title>
        <authorList>
            <person name="Grouzdev D.S."/>
            <person name="Semenova E.M."/>
            <person name="Sokolova D.S."/>
            <person name="Tourova T.P."/>
            <person name="Poltaraus A.B."/>
            <person name="Nazina T.N."/>
        </authorList>
    </citation>
    <scope>NUCLEOTIDE SEQUENCE [LARGE SCALE GENOMIC DNA]</scope>
    <source>
        <strain evidence="1 2">HO-Geo1</strain>
    </source>
</reference>
<evidence type="ECO:0000313" key="2">
    <source>
        <dbReference type="Proteomes" id="UP000297288"/>
    </source>
</evidence>
<protein>
    <recommendedName>
        <fullName evidence="3">Carboxypeptidase regulatory-like domain-containing protein</fullName>
    </recommendedName>
</protein>
<evidence type="ECO:0000313" key="1">
    <source>
        <dbReference type="EMBL" id="TGG88710.1"/>
    </source>
</evidence>
<dbReference type="Gene3D" id="2.60.40.10">
    <property type="entry name" value="Immunoglobulins"/>
    <property type="match status" value="1"/>
</dbReference>
<sequence>MRKILFVVTLLLVSLLFVSCMPKNEEPAFKDSFSPANGTKGLEGEVTISWEGMDIDQDDSVKYNLFLGNDPTNLPKVLSETTDTSYSVSTELNERYYWQVEVTDGESSVKSDIFEFWTKGLMDLYVTDYKSGGAVENATVKVFNDEEEIGSYSTDSSGFLNINNPNLSERVTLEILKYGHAKTKIVNLKLDSNSIMDFYATLQPAEFNADPESTNYPIVDIEIWNEDLTTEFQEGDTISGTTVVKVNSSTDYFVTSVIYASFDKIPGSSFMTGNRGYVSNSDELLWPADTYHYVGETPLYIAVYDQNNTQILITKYFNIDSPSTTVEEKKAPFDYTSLDMGTNIDSYSRSNSKLGFYSDDSPILKNRENKIKILNNKFDISLNNELRAAPDNGNLWNEVWYIPLSILGNLETMQPLSDELLPNGYNIYRSFDNENWEKVIYEAEPASGIVRDYSPKLEPGKEVHYQVTSVYSDGESAPTYLGSVTPLPGFRVELTSPSMNATNVSRTPDFQWKPIMDEDVAVTDNADFTYYAFIYDMVHTSQYIYPVYEEEGLLYIDPVTTTEATPVTMTWEDYDWLLNGIGYINNLEANKAYSWAIDMAIAEVSDSDSYAISIAIDEGWGIDPFGGVDASVFNTFITGSEF</sequence>
<dbReference type="PROSITE" id="PS51257">
    <property type="entry name" value="PROKAR_LIPOPROTEIN"/>
    <property type="match status" value="1"/>
</dbReference>
<dbReference type="OrthoDB" id="48841at2"/>
<dbReference type="AlphaFoldDB" id="A0A4Z0W462"/>
<dbReference type="RefSeq" id="WP_135402396.1">
    <property type="nucleotide sequence ID" value="NZ_SRME01000001.1"/>
</dbReference>
<dbReference type="Proteomes" id="UP000297288">
    <property type="component" value="Unassembled WGS sequence"/>
</dbReference>
<name>A0A4Z0W462_9BACT</name>
<dbReference type="EMBL" id="SRME01000001">
    <property type="protein sequence ID" value="TGG88710.1"/>
    <property type="molecule type" value="Genomic_DNA"/>
</dbReference>
<gene>
    <name evidence="1" type="ORF">E4650_00460</name>
</gene>
<dbReference type="InterPro" id="IPR013783">
    <property type="entry name" value="Ig-like_fold"/>
</dbReference>
<evidence type="ECO:0008006" key="3">
    <source>
        <dbReference type="Google" id="ProtNLM"/>
    </source>
</evidence>